<gene>
    <name evidence="1" type="ORF">AQPE_5010</name>
</gene>
<protein>
    <submittedName>
        <fullName evidence="1">Uncharacterized protein</fullName>
    </submittedName>
</protein>
<accession>A0A5K7SH34</accession>
<sequence length="40" mass="4785">MPVFKRKKKILRPVLLFELLFLRVDVFVLAEDIGVFFFIS</sequence>
<name>A0A5K7SH34_9BACT</name>
<dbReference type="AlphaFoldDB" id="A0A5K7SH34"/>
<dbReference type="KEGG" id="anf:AQPE_5010"/>
<proteinExistence type="predicted"/>
<evidence type="ECO:0000313" key="1">
    <source>
        <dbReference type="EMBL" id="BBE20816.1"/>
    </source>
</evidence>
<organism evidence="1 2">
    <name type="scientific">Aquipluma nitroreducens</name>
    <dbReference type="NCBI Taxonomy" id="2010828"/>
    <lineage>
        <taxon>Bacteria</taxon>
        <taxon>Pseudomonadati</taxon>
        <taxon>Bacteroidota</taxon>
        <taxon>Bacteroidia</taxon>
        <taxon>Marinilabiliales</taxon>
        <taxon>Prolixibacteraceae</taxon>
        <taxon>Aquipluma</taxon>
    </lineage>
</organism>
<evidence type="ECO:0000313" key="2">
    <source>
        <dbReference type="Proteomes" id="UP001193389"/>
    </source>
</evidence>
<dbReference type="EMBL" id="AP018694">
    <property type="protein sequence ID" value="BBE20816.1"/>
    <property type="molecule type" value="Genomic_DNA"/>
</dbReference>
<dbReference type="Proteomes" id="UP001193389">
    <property type="component" value="Chromosome"/>
</dbReference>
<keyword evidence="2" id="KW-1185">Reference proteome</keyword>
<reference evidence="1" key="1">
    <citation type="journal article" date="2020" name="Int. J. Syst. Evol. Microbiol.">
        <title>Aquipluma nitroreducens gen. nov. sp. nov., a novel facultatively anaerobic bacterium isolated from a freshwater lake.</title>
        <authorList>
            <person name="Watanabe M."/>
            <person name="Kojima H."/>
            <person name="Fukui M."/>
        </authorList>
    </citation>
    <scope>NUCLEOTIDE SEQUENCE</scope>
    <source>
        <strain evidence="1">MeG22</strain>
    </source>
</reference>